<dbReference type="InterPro" id="IPR036663">
    <property type="entry name" value="Fumarylacetoacetase_C_sf"/>
</dbReference>
<evidence type="ECO:0000256" key="1">
    <source>
        <dbReference type="ARBA" id="ARBA00010211"/>
    </source>
</evidence>
<comment type="caution">
    <text evidence="4">The sequence shown here is derived from an EMBL/GenBank/DDBJ whole genome shotgun (WGS) entry which is preliminary data.</text>
</comment>
<proteinExistence type="inferred from homology"/>
<dbReference type="InterPro" id="IPR011234">
    <property type="entry name" value="Fumarylacetoacetase-like_C"/>
</dbReference>
<dbReference type="PANTHER" id="PTHR42796">
    <property type="entry name" value="FUMARYLACETOACETATE HYDROLASE DOMAIN-CONTAINING PROTEIN 2A-RELATED"/>
    <property type="match status" value="1"/>
</dbReference>
<accession>A0ABU0SJD4</accession>
<dbReference type="GO" id="GO:0016757">
    <property type="term" value="F:glycosyltransferase activity"/>
    <property type="evidence" value="ECO:0007669"/>
    <property type="project" value="UniProtKB-KW"/>
</dbReference>
<dbReference type="InterPro" id="IPR051121">
    <property type="entry name" value="FAH"/>
</dbReference>
<keyword evidence="4" id="KW-0808">Transferase</keyword>
<keyword evidence="4" id="KW-0378">Hydrolase</keyword>
<keyword evidence="5" id="KW-1185">Reference proteome</keyword>
<evidence type="ECO:0000259" key="3">
    <source>
        <dbReference type="Pfam" id="PF01557"/>
    </source>
</evidence>
<keyword evidence="4" id="KW-0328">Glycosyltransferase</keyword>
<feature type="domain" description="Fumarylacetoacetase-like C-terminal" evidence="3">
    <location>
        <begin position="122"/>
        <end position="327"/>
    </location>
</feature>
<dbReference type="SUPFAM" id="SSF56529">
    <property type="entry name" value="FAH"/>
    <property type="match status" value="1"/>
</dbReference>
<dbReference type="GO" id="GO:0016787">
    <property type="term" value="F:hydrolase activity"/>
    <property type="evidence" value="ECO:0007669"/>
    <property type="project" value="UniProtKB-KW"/>
</dbReference>
<name>A0ABU0SJD4_9ACTN</name>
<keyword evidence="2" id="KW-0479">Metal-binding</keyword>
<evidence type="ECO:0000313" key="5">
    <source>
        <dbReference type="Proteomes" id="UP001230328"/>
    </source>
</evidence>
<gene>
    <name evidence="4" type="ORF">QF035_001129</name>
</gene>
<comment type="similarity">
    <text evidence="1">Belongs to the FAH family.</text>
</comment>
<evidence type="ECO:0000256" key="2">
    <source>
        <dbReference type="ARBA" id="ARBA00022723"/>
    </source>
</evidence>
<sequence length="331" mass="36025">MPYSGLWESRTGDRPTVGVDCPGQDPVIPHLPLPRLAVPPLETDLVHLMRIGAVGAEKPVARIDDETYVDLSDVVTDFDEAFFGSGGIDRIRPVVAERVAAGQMARFAGERVGAPIARPHQILCIGLNYRDHATETGMPVPDEPILFTKSPNTLVGPNDDVRIPRGSTKTDWEVELGIVIGRRTSYLDSVDEARDAIAGYVVVNDVSERAFQLERGGQWAKGKSAETFNPAGPWLATPDEIGDVLALDMWLDVNGVRRQSGSTKTMVFDPYFIVHYLSQFLVLEPGDLINTGTPPGVGMGFSPPVWLQPGDVMELGIKDLGAQRQHVLGPR</sequence>
<keyword evidence="4" id="KW-0560">Oxidoreductase</keyword>
<dbReference type="Pfam" id="PF01557">
    <property type="entry name" value="FAA_hydrolase"/>
    <property type="match status" value="1"/>
</dbReference>
<evidence type="ECO:0000313" key="4">
    <source>
        <dbReference type="EMBL" id="MDQ1023547.1"/>
    </source>
</evidence>
<organism evidence="4 5">
    <name type="scientific">Streptomyces umbrinus</name>
    <dbReference type="NCBI Taxonomy" id="67370"/>
    <lineage>
        <taxon>Bacteria</taxon>
        <taxon>Bacillati</taxon>
        <taxon>Actinomycetota</taxon>
        <taxon>Actinomycetes</taxon>
        <taxon>Kitasatosporales</taxon>
        <taxon>Streptomycetaceae</taxon>
        <taxon>Streptomyces</taxon>
        <taxon>Streptomyces phaeochromogenes group</taxon>
    </lineage>
</organism>
<dbReference type="EC" id="3.7.1.26" evidence="4"/>
<dbReference type="Gene3D" id="3.90.850.10">
    <property type="entry name" value="Fumarylacetoacetase-like, C-terminal domain"/>
    <property type="match status" value="1"/>
</dbReference>
<dbReference type="PANTHER" id="PTHR42796:SF4">
    <property type="entry name" value="FUMARYLACETOACETATE HYDROLASE DOMAIN-CONTAINING PROTEIN 2A"/>
    <property type="match status" value="1"/>
</dbReference>
<dbReference type="GO" id="GO:0016491">
    <property type="term" value="F:oxidoreductase activity"/>
    <property type="evidence" value="ECO:0007669"/>
    <property type="project" value="UniProtKB-KW"/>
</dbReference>
<reference evidence="4 5" key="1">
    <citation type="submission" date="2023-07" db="EMBL/GenBank/DDBJ databases">
        <title>Comparative genomics of wheat-associated soil bacteria to identify genetic determinants of phenazine resistance.</title>
        <authorList>
            <person name="Mouncey N."/>
        </authorList>
    </citation>
    <scope>NUCLEOTIDE SEQUENCE [LARGE SCALE GENOMIC DNA]</scope>
    <source>
        <strain evidence="4 5">V2I4</strain>
    </source>
</reference>
<dbReference type="Proteomes" id="UP001230328">
    <property type="component" value="Unassembled WGS sequence"/>
</dbReference>
<dbReference type="EMBL" id="JAUSZI010000002">
    <property type="protein sequence ID" value="MDQ1023547.1"/>
    <property type="molecule type" value="Genomic_DNA"/>
</dbReference>
<protein>
    <submittedName>
        <fullName evidence="4">2,4-diketo-3-deoxy-L-fuconate hydrolase</fullName>
        <ecNumber evidence="4">3.7.1.26</ecNumber>
    </submittedName>
</protein>